<dbReference type="GeneID" id="103182687"/>
<dbReference type="GO" id="GO:0008270">
    <property type="term" value="F:zinc ion binding"/>
    <property type="evidence" value="ECO:0007669"/>
    <property type="project" value="UniProtKB-KW"/>
</dbReference>
<dbReference type="FunFam" id="4.10.720.10:FF:000001">
    <property type="entry name" value="Zinc finger, FYVE domain-containing 9a"/>
    <property type="match status" value="1"/>
</dbReference>
<dbReference type="FunFam" id="3.30.500.40:FF:000001">
    <property type="entry name" value="Zinc finger, FYVE domain-containing 9a"/>
    <property type="match status" value="1"/>
</dbReference>
<dbReference type="SMART" id="SM01422">
    <property type="entry name" value="SARA"/>
    <property type="match status" value="1"/>
</dbReference>
<dbReference type="Gene3D" id="3.30.1360.220">
    <property type="entry name" value="Domain of unknown function (DUF3480), N-terminal subdomain"/>
    <property type="match status" value="1"/>
</dbReference>
<dbReference type="Pfam" id="PF11979">
    <property type="entry name" value="SARA_C"/>
    <property type="match status" value="1"/>
</dbReference>
<keyword evidence="5" id="KW-0479">Metal-binding</keyword>
<dbReference type="InParanoid" id="A0A4W3HS28"/>
<proteinExistence type="predicted"/>
<dbReference type="InterPro" id="IPR017455">
    <property type="entry name" value="Znf_FYVE-rel"/>
</dbReference>
<evidence type="ECO:0000256" key="9">
    <source>
        <dbReference type="ARBA" id="ARBA00023136"/>
    </source>
</evidence>
<comment type="subcellular location">
    <subcellularLocation>
        <location evidence="2">Cytoplasm</location>
    </subcellularLocation>
    <subcellularLocation>
        <location evidence="1">Early endosome membrane</location>
    </subcellularLocation>
</comment>
<feature type="compositionally biased region" description="Acidic residues" evidence="11">
    <location>
        <begin position="280"/>
        <end position="293"/>
    </location>
</feature>
<dbReference type="InterPro" id="IPR013083">
    <property type="entry name" value="Znf_RING/FYVE/PHD"/>
</dbReference>
<sequence>MDNYFKAAVCDLDKLLDDFEQNPDENDFCKTNAGGRISLDCSSLHSTSKTLTDLSEATAQPTISVHSSDTQRGSDSLSLCDHWETAALAQSEKPLTGLDLLSTVDGRASIDPNELSHGRGNGSLCDLISDTESVTHETHSHEADMEPDVKPIENQSTGSLLIDFDRTSPPVPVGDLGLECSAGGSLGITSLLELDISFPNGTELDPQQVQNVNARTRDTECANGFQQENAFKETGPQEGEGPENVGGHFGEQLTEPDCTKELSTVSELTKENNFVATGSTEDDDSTDQSESLEDCSWANAATGTELSNTTAATASEPEEIDPRLHVEKELLKVRYTCNAGLTKDHKKTEVCVNNSTKSTEAHYSRNCLVPEQDSQLYPPQKEVIEIVDNGTNVCTVNGKAVHLSSESQDRDLPFMDDIDCDLVHTGDISPEESIGLESDEKPEERAEAFCDTEGEQHERTQNYSGDDDVVNMPINPFEEILTDTGDVETMTTPALTNHEDFPIDFSLNNILKDGLGDITDMVSDSELDAFLMEQSDMNESAVEPSVNGFLELNLGRSGSLEPGVSFSLPKTTDSSCISLHPQVETAPKSAEHEKGRLALDIGNTLSPAENGVISPAVNDTVSGASTANVAARNINNQKLSSSDSGQVADYSPVHKQVNFGGARPKQRLNVSPRITPTTELSDPGTTNAEDVSNNSKLYIDTKGAVADVVQSPSILSPTCSFSIITEDETQVFGPSYDCITNDDCEGNAAETMCLPEQLMREAAALGQSQPQWIPDSKAPNCTKCQARFTFTRRRHHCRACGKVFCTGCCNQKCKLKYLENKEARVCVVCFETIHKAQAFKTMMSPTGPSPNPNIPSEYCSTVPPLQQAQASGTLASPPLTVMVPTSVLKHPGNESTGTNPREHKRVWFADGILPNGEVADTEKLTATSAAIIAKRTSQDSSPTSPIAHEPKSPPFSSPVDEVPSYDVQSQVSELRTDPKAFPPNPAEDFKPDFTGPIDHRLLATVGKSVTKVTSLIPDGEHGLPPVVITIGEQEGHVVEEHPNQGQIMLLLEEGGPKPLTFVLNANLLLNVKLVNYAARKCWYFVSSGLHGMGQAEVVVLLLCEPDESTIPKDIFNFFITMYQDASKGKSIGNLGNISFMESFLGSKDHGGFLFVEPTFQSLEDLPLPDSPFLFGILIQKLEVPWAKVFPIRLMLRLGAENNVYPCPLVSVRTRKALFTETGHTIMNLLADLRNYQYTLPTIEGLVLHMEMGKSYIKIPKRRYNEVMKVVNSSNEHVIAMGMCFSMAADSHLVCIQNEDRSYQTQANSVTGKSRKVTGASFVVFNGALKTTSGFIAKSSIVEDGLMVQITPETMEGLRQSLKEKRDFQIICGRLDSSDVKEYMNIQWLDGENPVNKGVMSPIDGRSMEGVPSIRVLQETEFEADGIVVRCTEVFFLQRNHDPLNPNIPPAQNQLTKEIATACCAALCPHLKVLKEIGINKLSLRVSLDTDKVEYQAGTRGQLLPQNYMNDLDSALIPVIHSGSSHASSGPLEMELFFFLLETLL</sequence>
<dbReference type="Proteomes" id="UP000314986">
    <property type="component" value="Unassembled WGS sequence"/>
</dbReference>
<dbReference type="InterPro" id="IPR011011">
    <property type="entry name" value="Znf_FYVE_PHD"/>
</dbReference>
<dbReference type="SMART" id="SM01421">
    <property type="entry name" value="DUF3480"/>
    <property type="match status" value="1"/>
</dbReference>
<dbReference type="GeneTree" id="ENSGT00940000154290"/>
<evidence type="ECO:0000256" key="1">
    <source>
        <dbReference type="ARBA" id="ARBA00004146"/>
    </source>
</evidence>
<feature type="region of interest" description="Disordered" evidence="11">
    <location>
        <begin position="232"/>
        <end position="254"/>
    </location>
</feature>
<dbReference type="GO" id="GO:0005545">
    <property type="term" value="F:1-phosphatidylinositol binding"/>
    <property type="evidence" value="ECO:0007669"/>
    <property type="project" value="UniProtKB-ARBA"/>
</dbReference>
<dbReference type="GO" id="GO:0031901">
    <property type="term" value="C:early endosome membrane"/>
    <property type="evidence" value="ECO:0007669"/>
    <property type="project" value="UniProtKB-SubCell"/>
</dbReference>
<dbReference type="OrthoDB" id="5872154at2759"/>
<dbReference type="STRING" id="7868.ENSCMIP00000017822"/>
<dbReference type="Pfam" id="PF01363">
    <property type="entry name" value="FYVE"/>
    <property type="match status" value="1"/>
</dbReference>
<keyword evidence="4" id="KW-0597">Phosphoprotein</keyword>
<reference evidence="13" key="5">
    <citation type="submission" date="2025-09" db="UniProtKB">
        <authorList>
            <consortium name="Ensembl"/>
        </authorList>
    </citation>
    <scope>IDENTIFICATION</scope>
</reference>
<dbReference type="Gene3D" id="3.30.500.40">
    <property type="match status" value="1"/>
</dbReference>
<dbReference type="InterPro" id="IPR035438">
    <property type="entry name" value="SARA/endofin"/>
</dbReference>
<dbReference type="SUPFAM" id="SSF57903">
    <property type="entry name" value="FYVE/PHD zinc finger"/>
    <property type="match status" value="1"/>
</dbReference>
<keyword evidence="9" id="KW-0472">Membrane</keyword>
<name>A0A4W3HS28_CALMI</name>
<dbReference type="Pfam" id="PF11409">
    <property type="entry name" value="SARA"/>
    <property type="match status" value="1"/>
</dbReference>
<dbReference type="GO" id="GO:0005829">
    <property type="term" value="C:cytosol"/>
    <property type="evidence" value="ECO:0007669"/>
    <property type="project" value="UniProtKB-ARBA"/>
</dbReference>
<organism evidence="13 14">
    <name type="scientific">Callorhinchus milii</name>
    <name type="common">Ghost shark</name>
    <dbReference type="NCBI Taxonomy" id="7868"/>
    <lineage>
        <taxon>Eukaryota</taxon>
        <taxon>Metazoa</taxon>
        <taxon>Chordata</taxon>
        <taxon>Craniata</taxon>
        <taxon>Vertebrata</taxon>
        <taxon>Chondrichthyes</taxon>
        <taxon>Holocephali</taxon>
        <taxon>Chimaeriformes</taxon>
        <taxon>Callorhinchidae</taxon>
        <taxon>Callorhinchus</taxon>
    </lineage>
</organism>
<reference evidence="14" key="1">
    <citation type="journal article" date="2006" name="Science">
        <title>Ancient noncoding elements conserved in the human genome.</title>
        <authorList>
            <person name="Venkatesh B."/>
            <person name="Kirkness E.F."/>
            <person name="Loh Y.H."/>
            <person name="Halpern A.L."/>
            <person name="Lee A.P."/>
            <person name="Johnson J."/>
            <person name="Dandona N."/>
            <person name="Viswanathan L.D."/>
            <person name="Tay A."/>
            <person name="Venter J.C."/>
            <person name="Strausberg R.L."/>
            <person name="Brenner S."/>
        </authorList>
    </citation>
    <scope>NUCLEOTIDE SEQUENCE [LARGE SCALE GENOMIC DNA]</scope>
</reference>
<evidence type="ECO:0000256" key="4">
    <source>
        <dbReference type="ARBA" id="ARBA00022553"/>
    </source>
</evidence>
<dbReference type="PANTHER" id="PTHR46319">
    <property type="entry name" value="ZINC FINGER FYVE DOMAIN-CONTAINING PROTEIN"/>
    <property type="match status" value="1"/>
</dbReference>
<feature type="region of interest" description="Disordered" evidence="11">
    <location>
        <begin position="426"/>
        <end position="470"/>
    </location>
</feature>
<evidence type="ECO:0000256" key="6">
    <source>
        <dbReference type="ARBA" id="ARBA00022753"/>
    </source>
</evidence>
<evidence type="ECO:0000256" key="8">
    <source>
        <dbReference type="ARBA" id="ARBA00022833"/>
    </source>
</evidence>
<evidence type="ECO:0000256" key="2">
    <source>
        <dbReference type="ARBA" id="ARBA00004496"/>
    </source>
</evidence>
<reference evidence="13" key="4">
    <citation type="submission" date="2025-08" db="UniProtKB">
        <authorList>
            <consortium name="Ensembl"/>
        </authorList>
    </citation>
    <scope>IDENTIFICATION</scope>
</reference>
<keyword evidence="7 10" id="KW-0863">Zinc-finger</keyword>
<gene>
    <name evidence="13" type="primary">LOC103182687</name>
</gene>
<dbReference type="Ensembl" id="ENSCMIT00000018162.1">
    <property type="protein sequence ID" value="ENSCMIP00000017822.1"/>
    <property type="gene ID" value="ENSCMIG00000008449.1"/>
</dbReference>
<feature type="domain" description="FYVE-type" evidence="12">
    <location>
        <begin position="775"/>
        <end position="834"/>
    </location>
</feature>
<dbReference type="FunFam" id="3.30.1360.220:FF:000001">
    <property type="entry name" value="Zinc finger, FYVE domain-containing 9a"/>
    <property type="match status" value="1"/>
</dbReference>
<reference evidence="14" key="3">
    <citation type="journal article" date="2014" name="Nature">
        <title>Elephant shark genome provides unique insights into gnathostome evolution.</title>
        <authorList>
            <consortium name="International Elephant Shark Genome Sequencing Consortium"/>
            <person name="Venkatesh B."/>
            <person name="Lee A.P."/>
            <person name="Ravi V."/>
            <person name="Maurya A.K."/>
            <person name="Lian M.M."/>
            <person name="Swann J.B."/>
            <person name="Ohta Y."/>
            <person name="Flajnik M.F."/>
            <person name="Sutoh Y."/>
            <person name="Kasahara M."/>
            <person name="Hoon S."/>
            <person name="Gangu V."/>
            <person name="Roy S.W."/>
            <person name="Irimia M."/>
            <person name="Korzh V."/>
            <person name="Kondrychyn I."/>
            <person name="Lim Z.W."/>
            <person name="Tay B.H."/>
            <person name="Tohari S."/>
            <person name="Kong K.W."/>
            <person name="Ho S."/>
            <person name="Lorente-Galdos B."/>
            <person name="Quilez J."/>
            <person name="Marques-Bonet T."/>
            <person name="Raney B.J."/>
            <person name="Ingham P.W."/>
            <person name="Tay A."/>
            <person name="Hillier L.W."/>
            <person name="Minx P."/>
            <person name="Boehm T."/>
            <person name="Wilson R.K."/>
            <person name="Brenner S."/>
            <person name="Warren W.C."/>
        </authorList>
    </citation>
    <scope>NUCLEOTIDE SEQUENCE [LARGE SCALE GENOMIC DNA]</scope>
</reference>
<dbReference type="OMA" id="HTGESEC"/>
<keyword evidence="6" id="KW-0967">Endosome</keyword>
<evidence type="ECO:0000259" key="12">
    <source>
        <dbReference type="PROSITE" id="PS50178"/>
    </source>
</evidence>
<feature type="compositionally biased region" description="Basic and acidic residues" evidence="11">
    <location>
        <begin position="438"/>
        <end position="460"/>
    </location>
</feature>
<accession>A0A4W3HS28</accession>
<dbReference type="InterPro" id="IPR037145">
    <property type="entry name" value="SARA_Smad-bd_sf"/>
</dbReference>
<dbReference type="PANTHER" id="PTHR46319:SF1">
    <property type="entry name" value="ZINC FINGER FYVE DOMAIN-CONTAINING PROTEIN 16"/>
    <property type="match status" value="1"/>
</dbReference>
<dbReference type="Gene3D" id="3.30.40.10">
    <property type="entry name" value="Zinc/RING finger domain, C3HC4 (zinc finger)"/>
    <property type="match status" value="1"/>
</dbReference>
<evidence type="ECO:0000313" key="14">
    <source>
        <dbReference type="Proteomes" id="UP000314986"/>
    </source>
</evidence>
<feature type="region of interest" description="Disordered" evidence="11">
    <location>
        <begin position="299"/>
        <end position="318"/>
    </location>
</feature>
<evidence type="ECO:0000256" key="3">
    <source>
        <dbReference type="ARBA" id="ARBA00022490"/>
    </source>
</evidence>
<keyword evidence="14" id="KW-1185">Reference proteome</keyword>
<keyword evidence="8" id="KW-0862">Zinc</keyword>
<dbReference type="InterPro" id="IPR022557">
    <property type="entry name" value="SARA-like_C"/>
</dbReference>
<dbReference type="FunFam" id="3.30.40.10:FF:000084">
    <property type="entry name" value="Zinc finger, FYVE domain-containing 9b"/>
    <property type="match status" value="1"/>
</dbReference>
<dbReference type="CDD" id="cd15729">
    <property type="entry name" value="FYVE_endofin"/>
    <property type="match status" value="1"/>
</dbReference>
<evidence type="ECO:0000313" key="13">
    <source>
        <dbReference type="Ensembl" id="ENSCMIP00000017822.1"/>
    </source>
</evidence>
<feature type="compositionally biased region" description="Polar residues" evidence="11">
    <location>
        <begin position="668"/>
        <end position="692"/>
    </location>
</feature>
<feature type="region of interest" description="Disordered" evidence="11">
    <location>
        <begin position="933"/>
        <end position="962"/>
    </location>
</feature>
<evidence type="ECO:0000256" key="10">
    <source>
        <dbReference type="PROSITE-ProRule" id="PRU00091"/>
    </source>
</evidence>
<dbReference type="Gene3D" id="4.10.720.10">
    <property type="entry name" value="Smad anchor for receptor activation, Smad-binding domain"/>
    <property type="match status" value="1"/>
</dbReference>
<evidence type="ECO:0000256" key="5">
    <source>
        <dbReference type="ARBA" id="ARBA00022723"/>
    </source>
</evidence>
<keyword evidence="3" id="KW-0963">Cytoplasm</keyword>
<dbReference type="PROSITE" id="PS50178">
    <property type="entry name" value="ZF_FYVE"/>
    <property type="match status" value="1"/>
</dbReference>
<dbReference type="GO" id="GO:0016197">
    <property type="term" value="P:endosomal transport"/>
    <property type="evidence" value="ECO:0007669"/>
    <property type="project" value="TreeGrafter"/>
</dbReference>
<reference evidence="14" key="2">
    <citation type="journal article" date="2007" name="PLoS Biol.">
        <title>Survey sequencing and comparative analysis of the elephant shark (Callorhinchus milii) genome.</title>
        <authorList>
            <person name="Venkatesh B."/>
            <person name="Kirkness E.F."/>
            <person name="Loh Y.H."/>
            <person name="Halpern A.L."/>
            <person name="Lee A.P."/>
            <person name="Johnson J."/>
            <person name="Dandona N."/>
            <person name="Viswanathan L.D."/>
            <person name="Tay A."/>
            <person name="Venter J.C."/>
            <person name="Strausberg R.L."/>
            <person name="Brenner S."/>
        </authorList>
    </citation>
    <scope>NUCLEOTIDE SEQUENCE [LARGE SCALE GENOMIC DNA]</scope>
</reference>
<dbReference type="PIRSF" id="PIRSF037289">
    <property type="entry name" value="SARA/endofin"/>
    <property type="match status" value="1"/>
</dbReference>
<feature type="compositionally biased region" description="Polar residues" evidence="11">
    <location>
        <begin position="299"/>
        <end position="313"/>
    </location>
</feature>
<protein>
    <recommendedName>
        <fullName evidence="12">FYVE-type domain-containing protein</fullName>
    </recommendedName>
</protein>
<evidence type="ECO:0000256" key="7">
    <source>
        <dbReference type="ARBA" id="ARBA00022771"/>
    </source>
</evidence>
<evidence type="ECO:0000256" key="11">
    <source>
        <dbReference type="SAM" id="MobiDB-lite"/>
    </source>
</evidence>
<feature type="region of interest" description="Disordered" evidence="11">
    <location>
        <begin position="270"/>
        <end position="293"/>
    </location>
</feature>
<dbReference type="InterPro" id="IPR024608">
    <property type="entry name" value="SARA-like_SBD"/>
</dbReference>
<dbReference type="KEGG" id="cmk:103182687"/>
<dbReference type="SMART" id="SM00064">
    <property type="entry name" value="FYVE"/>
    <property type="match status" value="1"/>
</dbReference>
<dbReference type="InterPro" id="IPR000306">
    <property type="entry name" value="Znf_FYVE"/>
</dbReference>
<feature type="region of interest" description="Disordered" evidence="11">
    <location>
        <begin position="656"/>
        <end position="692"/>
    </location>
</feature>